<keyword evidence="4 8" id="KW-0548">Nucleotidyltransferase</keyword>
<dbReference type="InterPro" id="IPR004088">
    <property type="entry name" value="KH_dom_type_1"/>
</dbReference>
<dbReference type="NCBIfam" id="NF008805">
    <property type="entry name" value="PRK11824.1"/>
    <property type="match status" value="1"/>
</dbReference>
<dbReference type="RefSeq" id="WP_014412736.1">
    <property type="nucleotide sequence ID" value="NC_017058.1"/>
</dbReference>
<dbReference type="InterPro" id="IPR015847">
    <property type="entry name" value="ExoRNase_PH_dom2"/>
</dbReference>
<dbReference type="SUPFAM" id="SSF50249">
    <property type="entry name" value="Nucleic acid-binding proteins"/>
    <property type="match status" value="1"/>
</dbReference>
<evidence type="ECO:0000256" key="3">
    <source>
        <dbReference type="ARBA" id="ARBA00022679"/>
    </source>
</evidence>
<feature type="compositionally biased region" description="Basic and acidic residues" evidence="9">
    <location>
        <begin position="692"/>
        <end position="706"/>
    </location>
</feature>
<dbReference type="GO" id="GO:0003723">
    <property type="term" value="F:RNA binding"/>
    <property type="evidence" value="ECO:0007669"/>
    <property type="project" value="UniProtKB-UniRule"/>
</dbReference>
<dbReference type="eggNOG" id="COG1185">
    <property type="taxonomic scope" value="Bacteria"/>
</dbReference>
<evidence type="ECO:0000313" key="11">
    <source>
        <dbReference type="EMBL" id="AFC71210.1"/>
    </source>
</evidence>
<dbReference type="FunFam" id="3.30.1370.10:FF:000001">
    <property type="entry name" value="Polyribonucleotide nucleotidyltransferase"/>
    <property type="match status" value="1"/>
</dbReference>
<proteinExistence type="inferred from homology"/>
<evidence type="ECO:0000256" key="5">
    <source>
        <dbReference type="ARBA" id="ARBA00022723"/>
    </source>
</evidence>
<dbReference type="HAMAP" id="MF_01595">
    <property type="entry name" value="PNPase"/>
    <property type="match status" value="1"/>
</dbReference>
<sequence>MFNEITKSITWNGKVLELSTGKIARQADGAVMVKMGNSVLLCTAVVANKAKEGIGFFPLTINYREMAYAAGKIPGGFFKREGKASDREVLVSRLIDRPIRPLFHPAFVNETHVTCTVLSYDPETPVDILAIIGASAALSLSPAPYLEIVAASKVGLINGAFVLNPTLELLKTSQLDLVIAGTADSVMMVESEAHLLSEEQMLEAVKFGFESFQPVIKIIKELAEEAKKPKFEMQDLYPASLKKEIEKLFVKEIEQAFAIKSKQERSTNLDLIPEKVLTHFVSDIENKQYSNHQIESALKSIESDILRNEILEKNRRIDGRSTTDIRQIACEIGLLPSVHGSALFTRGETQSLVSTTFGTSLDEQLVDSLDGEYKERFMLNYIFPPYSVNEAMPMKAPSRREVGHGKLAWRAINPILPNKVQFPYSIRVVAETTESNGSSSMATVCGSSLALMYAGVPIKAPVAGIAMGLIKEGKKFAVLSDILGDEDYFGDMDFKVAGTSEGITALQMDIKISGVDFKIMKVALEQARLGRLHILEQMNKVISKPNSKLSKNAPSTTTIKIDKDKIRDIIGPGGKVIKEICETSDAKIDISDDGTVSVYASDRDKLKVALDKIKAIAVEPEIGEIFNGTVMKVLDSGAFINYLGTKDGFVHISEISEERIETVSSVLKQGDIVKVKLIGFDNKGKAKLTIKNADKDKSSNNPKPKDNVNNSKENSEPERRDSSKKRAWYEDNHAETAEAITERKYFN</sequence>
<reference evidence="12" key="1">
    <citation type="submission" date="2012-02" db="EMBL/GenBank/DDBJ databases">
        <title>Complete genome sequence of Rickettsia australis strain Cutlack.</title>
        <authorList>
            <person name="Johnson S.L."/>
            <person name="Munk A.C."/>
            <person name="Han S."/>
            <person name="Bruce D.C."/>
            <person name="Dasch G.A."/>
        </authorList>
    </citation>
    <scope>NUCLEOTIDE SEQUENCE [LARGE SCALE GENOMIC DNA]</scope>
    <source>
        <strain evidence="12">Cutlack</strain>
    </source>
</reference>
<dbReference type="CDD" id="cd02393">
    <property type="entry name" value="KH-I_PNPase"/>
    <property type="match status" value="1"/>
</dbReference>
<evidence type="ECO:0000256" key="1">
    <source>
        <dbReference type="ARBA" id="ARBA00007404"/>
    </source>
</evidence>
<evidence type="ECO:0000256" key="7">
    <source>
        <dbReference type="ARBA" id="ARBA00022884"/>
    </source>
</evidence>
<name>H8K7G7_RICAC</name>
<accession>H8K7G7</accession>
<dbReference type="InterPro" id="IPR015848">
    <property type="entry name" value="PNPase_PH_RNA-bd_bac/org-type"/>
</dbReference>
<evidence type="ECO:0000313" key="12">
    <source>
        <dbReference type="Proteomes" id="UP000007589"/>
    </source>
</evidence>
<dbReference type="AlphaFoldDB" id="H8K7G7"/>
<dbReference type="InterPro" id="IPR027408">
    <property type="entry name" value="PNPase/RNase_PH_dom_sf"/>
</dbReference>
<evidence type="ECO:0000256" key="8">
    <source>
        <dbReference type="HAMAP-Rule" id="MF_01595"/>
    </source>
</evidence>
<dbReference type="Pfam" id="PF00575">
    <property type="entry name" value="S1"/>
    <property type="match status" value="1"/>
</dbReference>
<dbReference type="PANTHER" id="PTHR11252:SF0">
    <property type="entry name" value="POLYRIBONUCLEOTIDE NUCLEOTIDYLTRANSFERASE 1, MITOCHONDRIAL"/>
    <property type="match status" value="1"/>
</dbReference>
<dbReference type="GO" id="GO:0006402">
    <property type="term" value="P:mRNA catabolic process"/>
    <property type="evidence" value="ECO:0007669"/>
    <property type="project" value="UniProtKB-UniRule"/>
</dbReference>
<dbReference type="InterPro" id="IPR036345">
    <property type="entry name" value="ExoRNase_PH_dom2_sf"/>
</dbReference>
<dbReference type="EC" id="2.7.7.8" evidence="8"/>
<keyword evidence="7 8" id="KW-0694">RNA-binding</keyword>
<dbReference type="SMART" id="SM00322">
    <property type="entry name" value="KH"/>
    <property type="match status" value="1"/>
</dbReference>
<dbReference type="PROSITE" id="PS50126">
    <property type="entry name" value="S1"/>
    <property type="match status" value="1"/>
</dbReference>
<dbReference type="GO" id="GO:0000287">
    <property type="term" value="F:magnesium ion binding"/>
    <property type="evidence" value="ECO:0007669"/>
    <property type="project" value="UniProtKB-UniRule"/>
</dbReference>
<dbReference type="CDD" id="cd11363">
    <property type="entry name" value="RNase_PH_PNPase_1"/>
    <property type="match status" value="1"/>
</dbReference>
<dbReference type="GO" id="GO:0006396">
    <property type="term" value="P:RNA processing"/>
    <property type="evidence" value="ECO:0007669"/>
    <property type="project" value="InterPro"/>
</dbReference>
<dbReference type="PROSITE" id="PS50084">
    <property type="entry name" value="KH_TYPE_1"/>
    <property type="match status" value="1"/>
</dbReference>
<evidence type="ECO:0000259" key="10">
    <source>
        <dbReference type="PROSITE" id="PS50126"/>
    </source>
</evidence>
<dbReference type="SUPFAM" id="SSF54211">
    <property type="entry name" value="Ribosomal protein S5 domain 2-like"/>
    <property type="match status" value="2"/>
</dbReference>
<dbReference type="FunFam" id="3.30.230.70:FF:000001">
    <property type="entry name" value="Polyribonucleotide nucleotidyltransferase"/>
    <property type="match status" value="1"/>
</dbReference>
<feature type="binding site" evidence="8">
    <location>
        <position position="493"/>
    </location>
    <ligand>
        <name>Mg(2+)</name>
        <dbReference type="ChEBI" id="CHEBI:18420"/>
    </ligand>
</feature>
<comment type="cofactor">
    <cofactor evidence="8">
        <name>Mg(2+)</name>
        <dbReference type="ChEBI" id="CHEBI:18420"/>
    </cofactor>
</comment>
<keyword evidence="12" id="KW-1185">Reference proteome</keyword>
<evidence type="ECO:0000256" key="2">
    <source>
        <dbReference type="ARBA" id="ARBA00022490"/>
    </source>
</evidence>
<dbReference type="PIRSF" id="PIRSF005499">
    <property type="entry name" value="PNPase"/>
    <property type="match status" value="1"/>
</dbReference>
<dbReference type="Pfam" id="PF03725">
    <property type="entry name" value="RNase_PH_C"/>
    <property type="match status" value="1"/>
</dbReference>
<comment type="subcellular location">
    <subcellularLocation>
        <location evidence="8">Cytoplasm</location>
    </subcellularLocation>
</comment>
<dbReference type="GO" id="GO:0004654">
    <property type="term" value="F:polyribonucleotide nucleotidyltransferase activity"/>
    <property type="evidence" value="ECO:0007669"/>
    <property type="project" value="UniProtKB-UniRule"/>
</dbReference>
<dbReference type="SMART" id="SM00316">
    <property type="entry name" value="S1"/>
    <property type="match status" value="1"/>
</dbReference>
<dbReference type="GO" id="GO:0000175">
    <property type="term" value="F:3'-5'-RNA exonuclease activity"/>
    <property type="evidence" value="ECO:0007669"/>
    <property type="project" value="TreeGrafter"/>
</dbReference>
<keyword evidence="3 8" id="KW-0808">Transferase</keyword>
<protein>
    <recommendedName>
        <fullName evidence="8">Polyribonucleotide nucleotidyltransferase</fullName>
        <ecNumber evidence="8">2.7.7.8</ecNumber>
    </recommendedName>
    <alternativeName>
        <fullName evidence="8">Polynucleotide phosphorylase</fullName>
        <shortName evidence="8">PNPase</shortName>
    </alternativeName>
</protein>
<keyword evidence="5 8" id="KW-0479">Metal-binding</keyword>
<keyword evidence="2 8" id="KW-0963">Cytoplasm</keyword>
<dbReference type="FunFam" id="3.30.230.70:FF:000002">
    <property type="entry name" value="Polyribonucleotide nucleotidyltransferase"/>
    <property type="match status" value="1"/>
</dbReference>
<dbReference type="GO" id="GO:0005829">
    <property type="term" value="C:cytosol"/>
    <property type="evidence" value="ECO:0007669"/>
    <property type="project" value="TreeGrafter"/>
</dbReference>
<dbReference type="Gene3D" id="3.30.1370.10">
    <property type="entry name" value="K Homology domain, type 1"/>
    <property type="match status" value="1"/>
</dbReference>
<dbReference type="Proteomes" id="UP000007589">
    <property type="component" value="Chromosome"/>
</dbReference>
<dbReference type="InterPro" id="IPR020568">
    <property type="entry name" value="Ribosomal_Su5_D2-typ_SF"/>
</dbReference>
<evidence type="ECO:0000256" key="9">
    <source>
        <dbReference type="SAM" id="MobiDB-lite"/>
    </source>
</evidence>
<dbReference type="InterPro" id="IPR001247">
    <property type="entry name" value="ExoRNase_PH_dom1"/>
</dbReference>
<dbReference type="FunFam" id="2.40.50.140:FF:000189">
    <property type="entry name" value="Polyribonucleotide nucleotidyltransferase, putative"/>
    <property type="match status" value="1"/>
</dbReference>
<dbReference type="PANTHER" id="PTHR11252">
    <property type="entry name" value="POLYRIBONUCLEOTIDE NUCLEOTIDYLTRANSFERASE"/>
    <property type="match status" value="1"/>
</dbReference>
<organism evidence="11 12">
    <name type="scientific">Rickettsia australis (strain Cutlack)</name>
    <dbReference type="NCBI Taxonomy" id="1105110"/>
    <lineage>
        <taxon>Bacteria</taxon>
        <taxon>Pseudomonadati</taxon>
        <taxon>Pseudomonadota</taxon>
        <taxon>Alphaproteobacteria</taxon>
        <taxon>Rickettsiales</taxon>
        <taxon>Rickettsiaceae</taxon>
        <taxon>Rickettsieae</taxon>
        <taxon>Rickettsia</taxon>
        <taxon>spotted fever group</taxon>
    </lineage>
</organism>
<dbReference type="SUPFAM" id="SSF54791">
    <property type="entry name" value="Eukaryotic type KH-domain (KH-domain type I)"/>
    <property type="match status" value="1"/>
</dbReference>
<dbReference type="Gene3D" id="3.30.230.70">
    <property type="entry name" value="GHMP Kinase, N-terminal domain"/>
    <property type="match status" value="2"/>
</dbReference>
<dbReference type="InterPro" id="IPR004087">
    <property type="entry name" value="KH_dom"/>
</dbReference>
<dbReference type="InterPro" id="IPR012162">
    <property type="entry name" value="PNPase"/>
</dbReference>
<dbReference type="NCBIfam" id="TIGR03591">
    <property type="entry name" value="polynuc_phos"/>
    <property type="match status" value="1"/>
</dbReference>
<comment type="function">
    <text evidence="8">Involved in mRNA degradation. Catalyzes the phosphorolysis of single-stranded polyribonucleotides processively in the 3'- to 5'-direction.</text>
</comment>
<evidence type="ECO:0000256" key="4">
    <source>
        <dbReference type="ARBA" id="ARBA00022695"/>
    </source>
</evidence>
<dbReference type="InterPro" id="IPR012340">
    <property type="entry name" value="NA-bd_OB-fold"/>
</dbReference>
<evidence type="ECO:0000256" key="6">
    <source>
        <dbReference type="ARBA" id="ARBA00022842"/>
    </source>
</evidence>
<comment type="catalytic activity">
    <reaction evidence="8">
        <text>RNA(n+1) + phosphate = RNA(n) + a ribonucleoside 5'-diphosphate</text>
        <dbReference type="Rhea" id="RHEA:22096"/>
        <dbReference type="Rhea" id="RHEA-COMP:14527"/>
        <dbReference type="Rhea" id="RHEA-COMP:17342"/>
        <dbReference type="ChEBI" id="CHEBI:43474"/>
        <dbReference type="ChEBI" id="CHEBI:57930"/>
        <dbReference type="ChEBI" id="CHEBI:140395"/>
        <dbReference type="EC" id="2.7.7.8"/>
    </reaction>
</comment>
<dbReference type="STRING" id="1105110.MC5_04530"/>
<dbReference type="KEGG" id="rau:MC5_04530"/>
<dbReference type="SUPFAM" id="SSF55666">
    <property type="entry name" value="Ribonuclease PH domain 2-like"/>
    <property type="match status" value="2"/>
</dbReference>
<comment type="similarity">
    <text evidence="1 8">Belongs to the polyribonucleotide nucleotidyltransferase family.</text>
</comment>
<dbReference type="Pfam" id="PF01138">
    <property type="entry name" value="RNase_PH"/>
    <property type="match status" value="2"/>
</dbReference>
<feature type="binding site" evidence="8">
    <location>
        <position position="487"/>
    </location>
    <ligand>
        <name>Mg(2+)</name>
        <dbReference type="ChEBI" id="CHEBI:18420"/>
    </ligand>
</feature>
<dbReference type="OrthoDB" id="9804305at2"/>
<dbReference type="Pfam" id="PF00013">
    <property type="entry name" value="KH_1"/>
    <property type="match status" value="1"/>
</dbReference>
<dbReference type="Gene3D" id="2.40.50.140">
    <property type="entry name" value="Nucleic acid-binding proteins"/>
    <property type="match status" value="1"/>
</dbReference>
<feature type="region of interest" description="Disordered" evidence="9">
    <location>
        <begin position="691"/>
        <end position="733"/>
    </location>
</feature>
<gene>
    <name evidence="8" type="primary">pnp</name>
    <name evidence="11" type="ordered locus">MC5_04530</name>
</gene>
<dbReference type="HOGENOM" id="CLU_004217_2_2_5"/>
<dbReference type="Pfam" id="PF03726">
    <property type="entry name" value="PNPase"/>
    <property type="match status" value="1"/>
</dbReference>
<dbReference type="CDD" id="cd11364">
    <property type="entry name" value="RNase_PH_PNPase_2"/>
    <property type="match status" value="1"/>
</dbReference>
<dbReference type="InterPro" id="IPR036612">
    <property type="entry name" value="KH_dom_type_1_sf"/>
</dbReference>
<dbReference type="EMBL" id="CP003338">
    <property type="protein sequence ID" value="AFC71210.1"/>
    <property type="molecule type" value="Genomic_DNA"/>
</dbReference>
<dbReference type="InterPro" id="IPR003029">
    <property type="entry name" value="S1_domain"/>
</dbReference>
<feature type="domain" description="S1 motif" evidence="10">
    <location>
        <begin position="623"/>
        <end position="691"/>
    </location>
</feature>
<keyword evidence="6 8" id="KW-0460">Magnesium</keyword>